<gene>
    <name evidence="3" type="ORF">N789_07610</name>
</gene>
<dbReference type="STRING" id="1121015.GCA_000420545_01973"/>
<dbReference type="PANTHER" id="PTHR12558:SF13">
    <property type="entry name" value="CELL DIVISION CYCLE PROTEIN 27 HOMOLOG"/>
    <property type="match status" value="1"/>
</dbReference>
<evidence type="ECO:0000256" key="1">
    <source>
        <dbReference type="PROSITE-ProRule" id="PRU00339"/>
    </source>
</evidence>
<reference evidence="3 4" key="1">
    <citation type="submission" date="2013-09" db="EMBL/GenBank/DDBJ databases">
        <title>Genome sequencing of Arenimonas oryziterrae.</title>
        <authorList>
            <person name="Chen F."/>
            <person name="Wang G."/>
        </authorList>
    </citation>
    <scope>NUCLEOTIDE SEQUENCE [LARGE SCALE GENOMIC DNA]</scope>
    <source>
        <strain evidence="3 4">YC6267</strain>
    </source>
</reference>
<feature type="signal peptide" evidence="2">
    <location>
        <begin position="1"/>
        <end position="25"/>
    </location>
</feature>
<keyword evidence="2" id="KW-0732">Signal</keyword>
<feature type="repeat" description="TPR" evidence="1">
    <location>
        <begin position="189"/>
        <end position="222"/>
    </location>
</feature>
<dbReference type="PANTHER" id="PTHR12558">
    <property type="entry name" value="CELL DIVISION CYCLE 16,23,27"/>
    <property type="match status" value="1"/>
</dbReference>
<name>A0A091AU95_9GAMM</name>
<dbReference type="SUPFAM" id="SSF48452">
    <property type="entry name" value="TPR-like"/>
    <property type="match status" value="1"/>
</dbReference>
<accession>A0A091AU95</accession>
<evidence type="ECO:0008006" key="5">
    <source>
        <dbReference type="Google" id="ProtNLM"/>
    </source>
</evidence>
<dbReference type="SMART" id="SM00028">
    <property type="entry name" value="TPR"/>
    <property type="match status" value="3"/>
</dbReference>
<dbReference type="eggNOG" id="COG0457">
    <property type="taxonomic scope" value="Bacteria"/>
</dbReference>
<feature type="chain" id="PRO_5001870912" description="Tetratricopeptide repeat-like domain-containing protein" evidence="2">
    <location>
        <begin position="26"/>
        <end position="444"/>
    </location>
</feature>
<dbReference type="PROSITE" id="PS50005">
    <property type="entry name" value="TPR"/>
    <property type="match status" value="2"/>
</dbReference>
<protein>
    <recommendedName>
        <fullName evidence="5">Tetratricopeptide repeat-like domain-containing protein</fullName>
    </recommendedName>
</protein>
<dbReference type="AlphaFoldDB" id="A0A091AU95"/>
<dbReference type="OrthoDB" id="5964849at2"/>
<sequence>MKKSLLLSAALAAVLLPMPVMQAYAQTDTGPGRVQANTRANRRAQAAGKEGTTTAAAAMFPNATRVDPKQEGAKELSKQLSALFDLQEGDKADQAIAKADEILANPKANAFDRATAAYIAGYAWLGKDGENYPAALKYLERAISENGLSNNTHFQMLLQIAQIQSELEQYPASLATVDRYLSETKSENPKAYGLKGFVLYRMERYADSAEAVKKAIALSPTPDDNNIRLLMANYLELDKPEEAAKIIEEMLAKKPNDKALLQNLASVYQQAGQDAKASAAFDRMRAAGLMTETKDYENAYRLLANIEGRDKDAMAIINEGLQKGLLTPNFDLYTYMGNIYYNADQIPQAIDAWNKAAPLGKDGETYLNLAKLHVTEDHWTEARAAAQQALAKGVKKKGDAWIVIGRAEFGLGNKAAVLAAYREAAKYPETKKSAEQALRQAGAK</sequence>
<dbReference type="Gene3D" id="1.25.40.10">
    <property type="entry name" value="Tetratricopeptide repeat domain"/>
    <property type="match status" value="3"/>
</dbReference>
<dbReference type="EMBL" id="AVCI01000004">
    <property type="protein sequence ID" value="KFN43803.1"/>
    <property type="molecule type" value="Genomic_DNA"/>
</dbReference>
<keyword evidence="1" id="KW-0802">TPR repeat</keyword>
<dbReference type="InterPro" id="IPR011990">
    <property type="entry name" value="TPR-like_helical_dom_sf"/>
</dbReference>
<dbReference type="PATRIC" id="fig|1121015.4.peg.1012"/>
<keyword evidence="4" id="KW-1185">Reference proteome</keyword>
<evidence type="ECO:0000256" key="2">
    <source>
        <dbReference type="SAM" id="SignalP"/>
    </source>
</evidence>
<dbReference type="RefSeq" id="WP_022969588.1">
    <property type="nucleotide sequence ID" value="NZ_ATVD01000003.1"/>
</dbReference>
<feature type="repeat" description="TPR" evidence="1">
    <location>
        <begin position="330"/>
        <end position="363"/>
    </location>
</feature>
<proteinExistence type="predicted"/>
<comment type="caution">
    <text evidence="3">The sequence shown here is derived from an EMBL/GenBank/DDBJ whole genome shotgun (WGS) entry which is preliminary data.</text>
</comment>
<evidence type="ECO:0000313" key="3">
    <source>
        <dbReference type="EMBL" id="KFN43803.1"/>
    </source>
</evidence>
<dbReference type="Proteomes" id="UP000029385">
    <property type="component" value="Unassembled WGS sequence"/>
</dbReference>
<dbReference type="InterPro" id="IPR019734">
    <property type="entry name" value="TPR_rpt"/>
</dbReference>
<organism evidence="3 4">
    <name type="scientific">Arenimonas oryziterrae DSM 21050 = YC6267</name>
    <dbReference type="NCBI Taxonomy" id="1121015"/>
    <lineage>
        <taxon>Bacteria</taxon>
        <taxon>Pseudomonadati</taxon>
        <taxon>Pseudomonadota</taxon>
        <taxon>Gammaproteobacteria</taxon>
        <taxon>Lysobacterales</taxon>
        <taxon>Lysobacteraceae</taxon>
        <taxon>Arenimonas</taxon>
    </lineage>
</organism>
<dbReference type="Pfam" id="PF13432">
    <property type="entry name" value="TPR_16"/>
    <property type="match status" value="1"/>
</dbReference>
<evidence type="ECO:0000313" key="4">
    <source>
        <dbReference type="Proteomes" id="UP000029385"/>
    </source>
</evidence>